<dbReference type="FunFam" id="3.90.640.10:FF:000003">
    <property type="entry name" value="Molecular chaperone DnaK"/>
    <property type="match status" value="1"/>
</dbReference>
<dbReference type="GO" id="GO:0140662">
    <property type="term" value="F:ATP-dependent protein folding chaperone"/>
    <property type="evidence" value="ECO:0007669"/>
    <property type="project" value="InterPro"/>
</dbReference>
<comment type="similarity">
    <text evidence="1 4">Belongs to the heat shock protein 70 family.</text>
</comment>
<comment type="caution">
    <text evidence="6">The sequence shown here is derived from an EMBL/GenBank/DDBJ whole genome shotgun (WGS) entry which is preliminary data.</text>
</comment>
<feature type="compositionally biased region" description="Polar residues" evidence="5">
    <location>
        <begin position="37"/>
        <end position="60"/>
    </location>
</feature>
<dbReference type="PANTHER" id="PTHR19375">
    <property type="entry name" value="HEAT SHOCK PROTEIN 70KDA"/>
    <property type="match status" value="1"/>
</dbReference>
<dbReference type="SUPFAM" id="SSF53067">
    <property type="entry name" value="Actin-like ATPase domain"/>
    <property type="match status" value="2"/>
</dbReference>
<dbReference type="PRINTS" id="PR00301">
    <property type="entry name" value="HEATSHOCK70"/>
</dbReference>
<proteinExistence type="inferred from homology"/>
<dbReference type="Pfam" id="PF00012">
    <property type="entry name" value="HSP70"/>
    <property type="match status" value="1"/>
</dbReference>
<dbReference type="Proteomes" id="UP001432322">
    <property type="component" value="Unassembled WGS sequence"/>
</dbReference>
<keyword evidence="3 4" id="KW-0067">ATP-binding</keyword>
<evidence type="ECO:0000256" key="2">
    <source>
        <dbReference type="ARBA" id="ARBA00022741"/>
    </source>
</evidence>
<feature type="region of interest" description="Disordered" evidence="5">
    <location>
        <begin position="33"/>
        <end position="83"/>
    </location>
</feature>
<evidence type="ECO:0000256" key="5">
    <source>
        <dbReference type="SAM" id="MobiDB-lite"/>
    </source>
</evidence>
<dbReference type="InterPro" id="IPR043129">
    <property type="entry name" value="ATPase_NBD"/>
</dbReference>
<dbReference type="AlphaFoldDB" id="A0AAV5W4V0"/>
<feature type="compositionally biased region" description="Basic and acidic residues" evidence="5">
    <location>
        <begin position="65"/>
        <end position="81"/>
    </location>
</feature>
<organism evidence="6 7">
    <name type="scientific">Pristionchus fissidentatus</name>
    <dbReference type="NCBI Taxonomy" id="1538716"/>
    <lineage>
        <taxon>Eukaryota</taxon>
        <taxon>Metazoa</taxon>
        <taxon>Ecdysozoa</taxon>
        <taxon>Nematoda</taxon>
        <taxon>Chromadorea</taxon>
        <taxon>Rhabditida</taxon>
        <taxon>Rhabditina</taxon>
        <taxon>Diplogasteromorpha</taxon>
        <taxon>Diplogasteroidea</taxon>
        <taxon>Neodiplogasteridae</taxon>
        <taxon>Pristionchus</taxon>
    </lineage>
</organism>
<evidence type="ECO:0000256" key="3">
    <source>
        <dbReference type="ARBA" id="ARBA00022840"/>
    </source>
</evidence>
<dbReference type="Gene3D" id="3.30.30.30">
    <property type="match status" value="1"/>
</dbReference>
<keyword evidence="2 4" id="KW-0547">Nucleotide-binding</keyword>
<dbReference type="InterPro" id="IPR029047">
    <property type="entry name" value="HSP70_peptide-bd_sf"/>
</dbReference>
<dbReference type="FunFam" id="3.30.30.30:FF:000005">
    <property type="entry name" value="Heat shock protein ssb1"/>
    <property type="match status" value="1"/>
</dbReference>
<dbReference type="EMBL" id="BTSY01000005">
    <property type="protein sequence ID" value="GMT26959.1"/>
    <property type="molecule type" value="Genomic_DNA"/>
</dbReference>
<evidence type="ECO:0000256" key="1">
    <source>
        <dbReference type="ARBA" id="ARBA00007381"/>
    </source>
</evidence>
<dbReference type="Gene3D" id="2.60.34.10">
    <property type="entry name" value="Substrate Binding Domain Of DNAk, Chain A, domain 1"/>
    <property type="match status" value="1"/>
</dbReference>
<dbReference type="Gene3D" id="3.90.640.10">
    <property type="entry name" value="Actin, Chain A, domain 4"/>
    <property type="match status" value="1"/>
</dbReference>
<feature type="non-terminal residue" evidence="6">
    <location>
        <position position="1"/>
    </location>
</feature>
<evidence type="ECO:0000313" key="7">
    <source>
        <dbReference type="Proteomes" id="UP001432322"/>
    </source>
</evidence>
<gene>
    <name evidence="6" type="ORF">PFISCL1PPCAC_18256</name>
</gene>
<sequence length="618" mass="66990">TSPLSTLAQFGMADVSGSDNDVVDIEKGVELLGIGPETSSSHANGSQSNEAVGEGSNSAFPSCESRQDDDRGETDRNEKKPIPVLGIHMRKSVTCIAVILGDLVHHMPHETACSFTPVTFTPSGQRLIGMSAPRKEHADPLNTVYDINLLMGRKFDDPAVKYTKRYWPFKVVSGAGGMAAVQVEYNGEKRIFSPPEISAMILGSAKEMAEACLGMAVKDAVVAVPAAFTDAQRQATMDACAIAGLNVLQMINSTTAAAMQYCINYKKEKEERKVLIFRVGAQSSDVSIIELKDGVGKVRATVGNVDLGGDNFTNRLVGSCIALFAEKNRIDVSSVALALNLLQTKCEVAKKTMTSAVEASIDVPNLLAGFDFHVDIRHEHFVNLCADLFRAIYELIEKCLNDAGLDKSDIDDIGVAGDAARMPAISVLLMRAFPNLKQDPFKGGLLSGAAIYARRLSGDARMGGFRLPEFATRSIGIEVNGAIHWIIKRNTELPAAATVTYNLTKQDRIVVKVHEEENSDLKKKSVLAMFLLQASGGDSKIEVIFELDANGIFAVYKKDSAGDRLNIPVTYRKKRLTAKEIEKMAADEAKMRAADKAEKDIANHPAVRGFRVNMTSWI</sequence>
<protein>
    <submittedName>
        <fullName evidence="6">Uncharacterized protein</fullName>
    </submittedName>
</protein>
<dbReference type="Gene3D" id="3.30.420.40">
    <property type="match status" value="2"/>
</dbReference>
<evidence type="ECO:0000313" key="6">
    <source>
        <dbReference type="EMBL" id="GMT26959.1"/>
    </source>
</evidence>
<dbReference type="SUPFAM" id="SSF100920">
    <property type="entry name" value="Heat shock protein 70kD (HSP70), peptide-binding domain"/>
    <property type="match status" value="1"/>
</dbReference>
<accession>A0AAV5W4V0</accession>
<dbReference type="InterPro" id="IPR013126">
    <property type="entry name" value="Hsp_70_fam"/>
</dbReference>
<reference evidence="6" key="1">
    <citation type="submission" date="2023-10" db="EMBL/GenBank/DDBJ databases">
        <title>Genome assembly of Pristionchus species.</title>
        <authorList>
            <person name="Yoshida K."/>
            <person name="Sommer R.J."/>
        </authorList>
    </citation>
    <scope>NUCLEOTIDE SEQUENCE</scope>
    <source>
        <strain evidence="6">RS5133</strain>
    </source>
</reference>
<keyword evidence="7" id="KW-1185">Reference proteome</keyword>
<dbReference type="GO" id="GO:0005524">
    <property type="term" value="F:ATP binding"/>
    <property type="evidence" value="ECO:0007669"/>
    <property type="project" value="UniProtKB-KW"/>
</dbReference>
<evidence type="ECO:0000256" key="4">
    <source>
        <dbReference type="RuleBase" id="RU003322"/>
    </source>
</evidence>
<name>A0AAV5W4V0_9BILA</name>